<reference evidence="8" key="1">
    <citation type="submission" date="2021-03" db="EMBL/GenBank/DDBJ databases">
        <title>Leucobacter chromiisoli sp. nov., isolated from chromium-containing soil of chemical plant.</title>
        <authorList>
            <person name="Xu Z."/>
        </authorList>
    </citation>
    <scope>NUCLEOTIDE SEQUENCE</scope>
    <source>
        <strain evidence="8">K 70/01</strain>
    </source>
</reference>
<evidence type="ECO:0000256" key="6">
    <source>
        <dbReference type="SAM" id="Phobius"/>
    </source>
</evidence>
<evidence type="ECO:0000256" key="3">
    <source>
        <dbReference type="ARBA" id="ARBA00022729"/>
    </source>
</evidence>
<keyword evidence="4" id="KW-0186">Copper</keyword>
<evidence type="ECO:0000313" key="9">
    <source>
        <dbReference type="Proteomes" id="UP000668403"/>
    </source>
</evidence>
<protein>
    <submittedName>
        <fullName evidence="8">Copper resistance protein CopC</fullName>
    </submittedName>
</protein>
<keyword evidence="9" id="KW-1185">Reference proteome</keyword>
<evidence type="ECO:0000256" key="1">
    <source>
        <dbReference type="ARBA" id="ARBA00004196"/>
    </source>
</evidence>
<dbReference type="AlphaFoldDB" id="A0A939QEP2"/>
<dbReference type="GO" id="GO:0030313">
    <property type="term" value="C:cell envelope"/>
    <property type="evidence" value="ECO:0007669"/>
    <property type="project" value="UniProtKB-SubCell"/>
</dbReference>
<dbReference type="PANTHER" id="PTHR34820">
    <property type="entry name" value="INNER MEMBRANE PROTEIN YEBZ"/>
    <property type="match status" value="1"/>
</dbReference>
<feature type="transmembrane region" description="Helical" evidence="6">
    <location>
        <begin position="28"/>
        <end position="49"/>
    </location>
</feature>
<accession>A0A939QEP2</accession>
<feature type="region of interest" description="Disordered" evidence="5">
    <location>
        <begin position="87"/>
        <end position="106"/>
    </location>
</feature>
<name>A0A939QEP2_9MICO</name>
<gene>
    <name evidence="8" type="ORF">J4H85_10605</name>
</gene>
<evidence type="ECO:0000256" key="4">
    <source>
        <dbReference type="ARBA" id="ARBA00023008"/>
    </source>
</evidence>
<feature type="compositionally biased region" description="Basic and acidic residues" evidence="5">
    <location>
        <begin position="220"/>
        <end position="237"/>
    </location>
</feature>
<keyword evidence="6" id="KW-0472">Membrane</keyword>
<dbReference type="InterPro" id="IPR007348">
    <property type="entry name" value="CopC_dom"/>
</dbReference>
<proteinExistence type="predicted"/>
<feature type="region of interest" description="Disordered" evidence="5">
    <location>
        <begin position="144"/>
        <end position="180"/>
    </location>
</feature>
<dbReference type="SUPFAM" id="SSF81296">
    <property type="entry name" value="E set domains"/>
    <property type="match status" value="1"/>
</dbReference>
<keyword evidence="6" id="KW-1133">Transmembrane helix</keyword>
<dbReference type="PANTHER" id="PTHR34820:SF4">
    <property type="entry name" value="INNER MEMBRANE PROTEIN YEBZ"/>
    <property type="match status" value="1"/>
</dbReference>
<dbReference type="GO" id="GO:0042597">
    <property type="term" value="C:periplasmic space"/>
    <property type="evidence" value="ECO:0007669"/>
    <property type="project" value="InterPro"/>
</dbReference>
<keyword evidence="2" id="KW-0479">Metal-binding</keyword>
<dbReference type="GO" id="GO:0006825">
    <property type="term" value="P:copper ion transport"/>
    <property type="evidence" value="ECO:0007669"/>
    <property type="project" value="InterPro"/>
</dbReference>
<feature type="domain" description="CopC" evidence="7">
    <location>
        <begin position="65"/>
        <end position="140"/>
    </location>
</feature>
<dbReference type="Pfam" id="PF04234">
    <property type="entry name" value="CopC"/>
    <property type="match status" value="1"/>
</dbReference>
<evidence type="ECO:0000313" key="8">
    <source>
        <dbReference type="EMBL" id="MBO2990442.1"/>
    </source>
</evidence>
<feature type="region of interest" description="Disordered" evidence="5">
    <location>
        <begin position="1"/>
        <end position="26"/>
    </location>
</feature>
<dbReference type="GO" id="GO:0046688">
    <property type="term" value="P:response to copper ion"/>
    <property type="evidence" value="ECO:0007669"/>
    <property type="project" value="InterPro"/>
</dbReference>
<dbReference type="GO" id="GO:0005886">
    <property type="term" value="C:plasma membrane"/>
    <property type="evidence" value="ECO:0007669"/>
    <property type="project" value="TreeGrafter"/>
</dbReference>
<evidence type="ECO:0000256" key="2">
    <source>
        <dbReference type="ARBA" id="ARBA00022723"/>
    </source>
</evidence>
<dbReference type="RefSeq" id="WP_208239422.1">
    <property type="nucleotide sequence ID" value="NZ_BAAAQU010000002.1"/>
</dbReference>
<comment type="caution">
    <text evidence="8">The sequence shown here is derived from an EMBL/GenBank/DDBJ whole genome shotgun (WGS) entry which is preliminary data.</text>
</comment>
<comment type="subcellular location">
    <subcellularLocation>
        <location evidence="1">Cell envelope</location>
    </subcellularLocation>
</comment>
<dbReference type="InterPro" id="IPR014756">
    <property type="entry name" value="Ig_E-set"/>
</dbReference>
<keyword evidence="3" id="KW-0732">Signal</keyword>
<dbReference type="InterPro" id="IPR032694">
    <property type="entry name" value="CopC/D"/>
</dbReference>
<dbReference type="GO" id="GO:0005507">
    <property type="term" value="F:copper ion binding"/>
    <property type="evidence" value="ECO:0007669"/>
    <property type="project" value="InterPro"/>
</dbReference>
<evidence type="ECO:0000259" key="7">
    <source>
        <dbReference type="Pfam" id="PF04234"/>
    </source>
</evidence>
<dbReference type="InterPro" id="IPR014755">
    <property type="entry name" value="Cu-Rt/internalin_Ig-like"/>
</dbReference>
<organism evidence="8 9">
    <name type="scientific">Leucobacter tardus</name>
    <dbReference type="NCBI Taxonomy" id="501483"/>
    <lineage>
        <taxon>Bacteria</taxon>
        <taxon>Bacillati</taxon>
        <taxon>Actinomycetota</taxon>
        <taxon>Actinomycetes</taxon>
        <taxon>Micrococcales</taxon>
        <taxon>Microbacteriaceae</taxon>
        <taxon>Leucobacter</taxon>
    </lineage>
</organism>
<feature type="transmembrane region" description="Helical" evidence="6">
    <location>
        <begin position="185"/>
        <end position="207"/>
    </location>
</feature>
<sequence>MHTLESQQHAAPAPHSAPRTRRRTGVRLTSATALAAAVALGGIATPALAHDELVGQRLVLDDVDSVSAVQLSFSDEVLTNGTEIAVTDPEGTDVTDGAPEHNGRDVDQPVADDLEPGEYRVVWRVVSSDGHPIEGAFVFDLENPASENPEFRPFDPSEPTGGDEATENAETEDTARDASSDGAGYVLPALIGLGAIAAIGAVVVIVLKNRKRPGTGAGESQDRPLDGPDTRGPSDDR</sequence>
<dbReference type="Gene3D" id="2.60.40.1220">
    <property type="match status" value="1"/>
</dbReference>
<evidence type="ECO:0000256" key="5">
    <source>
        <dbReference type="SAM" id="MobiDB-lite"/>
    </source>
</evidence>
<feature type="region of interest" description="Disordered" evidence="5">
    <location>
        <begin position="212"/>
        <end position="237"/>
    </location>
</feature>
<dbReference type="Proteomes" id="UP000668403">
    <property type="component" value="Unassembled WGS sequence"/>
</dbReference>
<dbReference type="EMBL" id="JAGFBF010000005">
    <property type="protein sequence ID" value="MBO2990442.1"/>
    <property type="molecule type" value="Genomic_DNA"/>
</dbReference>
<keyword evidence="6" id="KW-0812">Transmembrane</keyword>
<feature type="compositionally biased region" description="Low complexity" evidence="5">
    <location>
        <begin position="1"/>
        <end position="17"/>
    </location>
</feature>